<organism evidence="4 5">
    <name type="scientific">Lentzea guizhouensis</name>
    <dbReference type="NCBI Taxonomy" id="1586287"/>
    <lineage>
        <taxon>Bacteria</taxon>
        <taxon>Bacillati</taxon>
        <taxon>Actinomycetota</taxon>
        <taxon>Actinomycetes</taxon>
        <taxon>Pseudonocardiales</taxon>
        <taxon>Pseudonocardiaceae</taxon>
        <taxon>Lentzea</taxon>
    </lineage>
</organism>
<evidence type="ECO:0000313" key="4">
    <source>
        <dbReference type="EMBL" id="ANZ39677.1"/>
    </source>
</evidence>
<dbReference type="InterPro" id="IPR000863">
    <property type="entry name" value="Sulfotransferase_dom"/>
</dbReference>
<keyword evidence="5" id="KW-1185">Reference proteome</keyword>
<evidence type="ECO:0000256" key="1">
    <source>
        <dbReference type="ARBA" id="ARBA00005771"/>
    </source>
</evidence>
<dbReference type="AlphaFoldDB" id="A0A1B2HPL2"/>
<dbReference type="EMBL" id="CP016793">
    <property type="protein sequence ID" value="ANZ39677.1"/>
    <property type="molecule type" value="Genomic_DNA"/>
</dbReference>
<dbReference type="GO" id="GO:0008146">
    <property type="term" value="F:sulfotransferase activity"/>
    <property type="evidence" value="ECO:0007669"/>
    <property type="project" value="InterPro"/>
</dbReference>
<evidence type="ECO:0000313" key="5">
    <source>
        <dbReference type="Proteomes" id="UP000093053"/>
    </source>
</evidence>
<evidence type="ECO:0000256" key="2">
    <source>
        <dbReference type="ARBA" id="ARBA00022679"/>
    </source>
</evidence>
<proteinExistence type="inferred from homology"/>
<keyword evidence="2" id="KW-0808">Transferase</keyword>
<dbReference type="InterPro" id="IPR027417">
    <property type="entry name" value="P-loop_NTPase"/>
</dbReference>
<dbReference type="STRING" id="1586287.BBK82_30175"/>
<dbReference type="Gene3D" id="3.40.50.300">
    <property type="entry name" value="P-loop containing nucleotide triphosphate hydrolases"/>
    <property type="match status" value="1"/>
</dbReference>
<reference evidence="4 5" key="1">
    <citation type="submission" date="2016-07" db="EMBL/GenBank/DDBJ databases">
        <title>Complete genome sequence of the Lentzea guizhouensis DHS C013.</title>
        <authorList>
            <person name="Cao C."/>
        </authorList>
    </citation>
    <scope>NUCLEOTIDE SEQUENCE [LARGE SCALE GENOMIC DNA]</scope>
    <source>
        <strain evidence="4 5">DHS C013</strain>
    </source>
</reference>
<comment type="similarity">
    <text evidence="1">Belongs to the sulfotransferase 1 family.</text>
</comment>
<protein>
    <recommendedName>
        <fullName evidence="3">Sulfotransferase domain-containing protein</fullName>
    </recommendedName>
</protein>
<gene>
    <name evidence="4" type="ORF">BBK82_30175</name>
</gene>
<dbReference type="SUPFAM" id="SSF52540">
    <property type="entry name" value="P-loop containing nucleoside triphosphate hydrolases"/>
    <property type="match status" value="1"/>
</dbReference>
<dbReference type="KEGG" id="led:BBK82_30175"/>
<dbReference type="PANTHER" id="PTHR11783">
    <property type="entry name" value="SULFOTRANSFERASE SULT"/>
    <property type="match status" value="1"/>
</dbReference>
<evidence type="ECO:0000259" key="3">
    <source>
        <dbReference type="Pfam" id="PF00685"/>
    </source>
</evidence>
<sequence length="270" mass="30410">MRERHVRNAARLGAQDVVVAAYSGSGAALLSNILVELGHTFIDPYLDEIGEDGRLRGPSDEELRRYRDRIAHTTGSGGRRFFKNHLPPDHFPDIATQTVVLLVRDPRDALHSSYRFFQGFADTLLSYLTIDDVSFLEFLDDKGAVGEPPVTIDGWVDFYRAWAEAAQRTSCSAVVRFEELKTSPVAAVTRLLETLGLDTGRAAVERAVERSSFEKMRAHEEKVAGGSTAMIMRRGQVDEWREWFGDNELSDRFRAPHMIETAARFGYRIC</sequence>
<accession>A0A1B2HPL2</accession>
<dbReference type="Pfam" id="PF00685">
    <property type="entry name" value="Sulfotransfer_1"/>
    <property type="match status" value="1"/>
</dbReference>
<feature type="domain" description="Sulfotransferase" evidence="3">
    <location>
        <begin position="15"/>
        <end position="253"/>
    </location>
</feature>
<dbReference type="Proteomes" id="UP000093053">
    <property type="component" value="Chromosome"/>
</dbReference>
<name>A0A1B2HPL2_9PSEU</name>